<keyword evidence="3" id="KW-1185">Reference proteome</keyword>
<organism evidence="2 3">
    <name type="scientific">Ceutorhynchus assimilis</name>
    <name type="common">cabbage seed weevil</name>
    <dbReference type="NCBI Taxonomy" id="467358"/>
    <lineage>
        <taxon>Eukaryota</taxon>
        <taxon>Metazoa</taxon>
        <taxon>Ecdysozoa</taxon>
        <taxon>Arthropoda</taxon>
        <taxon>Hexapoda</taxon>
        <taxon>Insecta</taxon>
        <taxon>Pterygota</taxon>
        <taxon>Neoptera</taxon>
        <taxon>Endopterygota</taxon>
        <taxon>Coleoptera</taxon>
        <taxon>Polyphaga</taxon>
        <taxon>Cucujiformia</taxon>
        <taxon>Curculionidae</taxon>
        <taxon>Ceutorhynchinae</taxon>
        <taxon>Ceutorhynchus</taxon>
    </lineage>
</organism>
<evidence type="ECO:0000313" key="2">
    <source>
        <dbReference type="EMBL" id="CAH1183441.1"/>
    </source>
</evidence>
<feature type="compositionally biased region" description="Basic and acidic residues" evidence="1">
    <location>
        <begin position="26"/>
        <end position="35"/>
    </location>
</feature>
<dbReference type="OrthoDB" id="6780848at2759"/>
<dbReference type="EMBL" id="CAKJTU040000015">
    <property type="protein sequence ID" value="CAH1183441.1"/>
    <property type="molecule type" value="Genomic_DNA"/>
</dbReference>
<feature type="region of interest" description="Disordered" evidence="1">
    <location>
        <begin position="1"/>
        <end position="49"/>
    </location>
</feature>
<evidence type="ECO:0000313" key="3">
    <source>
        <dbReference type="Proteomes" id="UP001152799"/>
    </source>
</evidence>
<dbReference type="AlphaFoldDB" id="A0A9P0DYK2"/>
<sequence length="195" mass="22892">MASEIDNEKMMNVDFEESYDTSSKQPSDKPEDKPSSHMPHVPLKVEKKSQFCSKTVSANEIASEIDYEKMVNVDFNDSSDRPSKQPSDKPSSDTSYVSVKVEKEFQIPFISNSSNERRRNRRDPVFFGDFDESDMDCRVKRTRFWKVAHETVDKHKKLTKYYQCQLRRQKNKIESLKELLNELKKKEKCPKPLPK</sequence>
<proteinExistence type="predicted"/>
<gene>
    <name evidence="2" type="ORF">CEUTPL_LOCUS14597</name>
</gene>
<dbReference type="Proteomes" id="UP001152799">
    <property type="component" value="Unassembled WGS sequence"/>
</dbReference>
<protein>
    <submittedName>
        <fullName evidence="2">Uncharacterized protein</fullName>
    </submittedName>
</protein>
<comment type="caution">
    <text evidence="2">The sequence shown here is derived from an EMBL/GenBank/DDBJ whole genome shotgun (WGS) entry which is preliminary data.</text>
</comment>
<feature type="compositionally biased region" description="Basic and acidic residues" evidence="1">
    <location>
        <begin position="78"/>
        <end position="91"/>
    </location>
</feature>
<name>A0A9P0DYK2_9CUCU</name>
<evidence type="ECO:0000256" key="1">
    <source>
        <dbReference type="SAM" id="MobiDB-lite"/>
    </source>
</evidence>
<accession>A0A9P0DYK2</accession>
<reference evidence="2" key="1">
    <citation type="submission" date="2022-01" db="EMBL/GenBank/DDBJ databases">
        <authorList>
            <person name="King R."/>
        </authorList>
    </citation>
    <scope>NUCLEOTIDE SEQUENCE</scope>
</reference>
<feature type="region of interest" description="Disordered" evidence="1">
    <location>
        <begin position="73"/>
        <end position="97"/>
    </location>
</feature>
<feature type="compositionally biased region" description="Basic and acidic residues" evidence="1">
    <location>
        <begin position="1"/>
        <end position="11"/>
    </location>
</feature>